<feature type="region of interest" description="Disordered" evidence="1">
    <location>
        <begin position="51"/>
        <end position="89"/>
    </location>
</feature>
<accession>A0ABD1IDF9</accession>
<dbReference type="InterPro" id="IPR008004">
    <property type="entry name" value="OCTOPUS-like"/>
</dbReference>
<dbReference type="Pfam" id="PF05340">
    <property type="entry name" value="DUF740"/>
    <property type="match status" value="1"/>
</dbReference>
<evidence type="ECO:0000313" key="3">
    <source>
        <dbReference type="Proteomes" id="UP001567538"/>
    </source>
</evidence>
<sequence length="143" mass="15907">MESLMRRPKIHKANGRTKANAPCKRHPKHTQSPGVCSRCLNEKLFRLTNGRAKRPLTLASSSSSSSSSYISSLSSSDESSYSSPVLSYAPSRAAKSTRLFKKETLKKSRSTSQAWKDGDQSVGVLKRGFWSKLLSRTTRERVQ</sequence>
<feature type="compositionally biased region" description="Basic residues" evidence="1">
    <location>
        <begin position="1"/>
        <end position="15"/>
    </location>
</feature>
<protein>
    <submittedName>
        <fullName evidence="2">Uncharacterized protein</fullName>
    </submittedName>
</protein>
<gene>
    <name evidence="2" type="ORF">AAHA92_02318</name>
</gene>
<feature type="region of interest" description="Disordered" evidence="1">
    <location>
        <begin position="1"/>
        <end position="35"/>
    </location>
</feature>
<organism evidence="2 3">
    <name type="scientific">Salvia divinorum</name>
    <name type="common">Maria pastora</name>
    <name type="synonym">Diviner's sage</name>
    <dbReference type="NCBI Taxonomy" id="28513"/>
    <lineage>
        <taxon>Eukaryota</taxon>
        <taxon>Viridiplantae</taxon>
        <taxon>Streptophyta</taxon>
        <taxon>Embryophyta</taxon>
        <taxon>Tracheophyta</taxon>
        <taxon>Spermatophyta</taxon>
        <taxon>Magnoliopsida</taxon>
        <taxon>eudicotyledons</taxon>
        <taxon>Gunneridae</taxon>
        <taxon>Pentapetalae</taxon>
        <taxon>asterids</taxon>
        <taxon>lamiids</taxon>
        <taxon>Lamiales</taxon>
        <taxon>Lamiaceae</taxon>
        <taxon>Nepetoideae</taxon>
        <taxon>Mentheae</taxon>
        <taxon>Salviinae</taxon>
        <taxon>Salvia</taxon>
        <taxon>Salvia subgen. Calosphace</taxon>
    </lineage>
</organism>
<proteinExistence type="predicted"/>
<dbReference type="PANTHER" id="PTHR34046">
    <property type="entry name" value="OS06G0218800 PROTEIN"/>
    <property type="match status" value="1"/>
</dbReference>
<reference evidence="2 3" key="1">
    <citation type="submission" date="2024-06" db="EMBL/GenBank/DDBJ databases">
        <title>A chromosome level genome sequence of Diviner's sage (Salvia divinorum).</title>
        <authorList>
            <person name="Ford S.A."/>
            <person name="Ro D.-K."/>
            <person name="Ness R.W."/>
            <person name="Phillips M.A."/>
        </authorList>
    </citation>
    <scope>NUCLEOTIDE SEQUENCE [LARGE SCALE GENOMIC DNA]</scope>
    <source>
        <strain evidence="2">SAF-2024a</strain>
        <tissue evidence="2">Leaf</tissue>
    </source>
</reference>
<evidence type="ECO:0000256" key="1">
    <source>
        <dbReference type="SAM" id="MobiDB-lite"/>
    </source>
</evidence>
<evidence type="ECO:0000313" key="2">
    <source>
        <dbReference type="EMBL" id="KAL1566745.1"/>
    </source>
</evidence>
<feature type="compositionally biased region" description="Low complexity" evidence="1">
    <location>
        <begin position="60"/>
        <end position="89"/>
    </location>
</feature>
<dbReference type="PANTHER" id="PTHR34046:SF7">
    <property type="entry name" value="DUF740 FAMILY PROTEIN"/>
    <property type="match status" value="1"/>
</dbReference>
<dbReference type="AlphaFoldDB" id="A0ABD1IDF9"/>
<dbReference type="EMBL" id="JBEAFC010000002">
    <property type="protein sequence ID" value="KAL1566745.1"/>
    <property type="molecule type" value="Genomic_DNA"/>
</dbReference>
<comment type="caution">
    <text evidence="2">The sequence shown here is derived from an EMBL/GenBank/DDBJ whole genome shotgun (WGS) entry which is preliminary data.</text>
</comment>
<keyword evidence="3" id="KW-1185">Reference proteome</keyword>
<dbReference type="Proteomes" id="UP001567538">
    <property type="component" value="Unassembled WGS sequence"/>
</dbReference>
<name>A0ABD1IDF9_SALDI</name>